<organism evidence="3 4">
    <name type="scientific">Saccharomonospora piscinae</name>
    <dbReference type="NCBI Taxonomy" id="687388"/>
    <lineage>
        <taxon>Bacteria</taxon>
        <taxon>Bacillati</taxon>
        <taxon>Actinomycetota</taxon>
        <taxon>Actinomycetes</taxon>
        <taxon>Pseudonocardiales</taxon>
        <taxon>Pseudonocardiaceae</taxon>
        <taxon>Saccharomonospora</taxon>
    </lineage>
</organism>
<gene>
    <name evidence="3" type="ORF">B1813_14705</name>
</gene>
<evidence type="ECO:0000313" key="4">
    <source>
        <dbReference type="Proteomes" id="UP000192591"/>
    </source>
</evidence>
<reference evidence="3 4" key="1">
    <citation type="submission" date="2017-02" db="EMBL/GenBank/DDBJ databases">
        <title>Draft genome of Saccharomonospora sp. 154.</title>
        <authorList>
            <person name="Alonso-Carmona G.S."/>
            <person name="De La Haba R."/>
            <person name="Vera-Gargallo B."/>
            <person name="Sandoval-Trujillo A.H."/>
            <person name="Ramirez-Duran N."/>
            <person name="Ventosa A."/>
        </authorList>
    </citation>
    <scope>NUCLEOTIDE SEQUENCE [LARGE SCALE GENOMIC DNA]</scope>
    <source>
        <strain evidence="3 4">LRS4.154</strain>
    </source>
</reference>
<dbReference type="EMBL" id="MWIH01000006">
    <property type="protein sequence ID" value="OQO90778.1"/>
    <property type="molecule type" value="Genomic_DNA"/>
</dbReference>
<feature type="transmembrane region" description="Helical" evidence="2">
    <location>
        <begin position="125"/>
        <end position="149"/>
    </location>
</feature>
<accession>A0A1V9A180</accession>
<keyword evidence="2" id="KW-0472">Membrane</keyword>
<name>A0A1V9A180_SACPI</name>
<proteinExistence type="predicted"/>
<evidence type="ECO:0008006" key="5">
    <source>
        <dbReference type="Google" id="ProtNLM"/>
    </source>
</evidence>
<keyword evidence="2" id="KW-1133">Transmembrane helix</keyword>
<dbReference type="STRING" id="1962155.B1813_14705"/>
<dbReference type="AlphaFoldDB" id="A0A1V9A180"/>
<sequence length="166" mass="18609">MSDEDIYRAVDGIREPDPTLGKRPKPAEVERPAVALSPPDQGGDTPARPRRKRVVLAQPRRTSSASMRARVELAEQTSWGKLLVHDLVKVQLRLGVSLFGLVVVLLGLLPLLFHHLPEVATWRVIGIPVSWMLLGIAPFPLLFGVGLWYNRQAERHERDFVAMIEN</sequence>
<evidence type="ECO:0000256" key="1">
    <source>
        <dbReference type="SAM" id="MobiDB-lite"/>
    </source>
</evidence>
<dbReference type="OrthoDB" id="5186135at2"/>
<comment type="caution">
    <text evidence="3">The sequence shown here is derived from an EMBL/GenBank/DDBJ whole genome shotgun (WGS) entry which is preliminary data.</text>
</comment>
<feature type="region of interest" description="Disordered" evidence="1">
    <location>
        <begin position="1"/>
        <end position="53"/>
    </location>
</feature>
<evidence type="ECO:0000256" key="2">
    <source>
        <dbReference type="SAM" id="Phobius"/>
    </source>
</evidence>
<protein>
    <recommendedName>
        <fullName evidence="5">DUF485 domain-containing protein</fullName>
    </recommendedName>
</protein>
<evidence type="ECO:0000313" key="3">
    <source>
        <dbReference type="EMBL" id="OQO90778.1"/>
    </source>
</evidence>
<feature type="compositionally biased region" description="Basic and acidic residues" evidence="1">
    <location>
        <begin position="1"/>
        <end position="17"/>
    </location>
</feature>
<feature type="transmembrane region" description="Helical" evidence="2">
    <location>
        <begin position="92"/>
        <end position="113"/>
    </location>
</feature>
<keyword evidence="4" id="KW-1185">Reference proteome</keyword>
<keyword evidence="2" id="KW-0812">Transmembrane</keyword>
<dbReference type="Proteomes" id="UP000192591">
    <property type="component" value="Unassembled WGS sequence"/>
</dbReference>
<dbReference type="RefSeq" id="WP_024876913.1">
    <property type="nucleotide sequence ID" value="NZ_AZUM01000006.1"/>
</dbReference>